<feature type="region of interest" description="Disordered" evidence="1">
    <location>
        <begin position="1"/>
        <end position="20"/>
    </location>
</feature>
<reference evidence="2 3" key="1">
    <citation type="submission" date="2017-08" db="EMBL/GenBank/DDBJ databases">
        <title>Harnessing the power of phylogenomics to disentangle the directionality and signatures of interkingdom host jumping in the parasitic fungal genus Tolypocladium.</title>
        <authorList>
            <person name="Quandt C.A."/>
            <person name="Patterson W."/>
            <person name="Spatafora J.W."/>
        </authorList>
    </citation>
    <scope>NUCLEOTIDE SEQUENCE [LARGE SCALE GENOMIC DNA]</scope>
    <source>
        <strain evidence="2 3">CBS 113982</strain>
    </source>
</reference>
<protein>
    <submittedName>
        <fullName evidence="2">Malate dehydrogenase</fullName>
    </submittedName>
</protein>
<evidence type="ECO:0000256" key="1">
    <source>
        <dbReference type="SAM" id="MobiDB-lite"/>
    </source>
</evidence>
<dbReference type="Pfam" id="PF11937">
    <property type="entry name" value="DUF3455"/>
    <property type="match status" value="1"/>
</dbReference>
<organism evidence="2 3">
    <name type="scientific">Tolypocladium capitatum</name>
    <dbReference type="NCBI Taxonomy" id="45235"/>
    <lineage>
        <taxon>Eukaryota</taxon>
        <taxon>Fungi</taxon>
        <taxon>Dikarya</taxon>
        <taxon>Ascomycota</taxon>
        <taxon>Pezizomycotina</taxon>
        <taxon>Sordariomycetes</taxon>
        <taxon>Hypocreomycetidae</taxon>
        <taxon>Hypocreales</taxon>
        <taxon>Ophiocordycipitaceae</taxon>
        <taxon>Tolypocladium</taxon>
    </lineage>
</organism>
<dbReference type="STRING" id="45235.A0A2K3QA57"/>
<dbReference type="PANTHER" id="PTHR35567:SF1">
    <property type="entry name" value="CONSERVED FUNGAL PROTEIN (AFU_ORTHOLOGUE AFUA_1G14230)"/>
    <property type="match status" value="1"/>
</dbReference>
<evidence type="ECO:0000313" key="2">
    <source>
        <dbReference type="EMBL" id="PNY24440.1"/>
    </source>
</evidence>
<dbReference type="EMBL" id="NRSZ01000884">
    <property type="protein sequence ID" value="PNY24440.1"/>
    <property type="molecule type" value="Genomic_DNA"/>
</dbReference>
<evidence type="ECO:0000313" key="3">
    <source>
        <dbReference type="Proteomes" id="UP000236621"/>
    </source>
</evidence>
<name>A0A2K3QA57_9HYPO</name>
<proteinExistence type="predicted"/>
<dbReference type="AlphaFoldDB" id="A0A2K3QA57"/>
<dbReference type="InterPro" id="IPR021851">
    <property type="entry name" value="DUF3455"/>
</dbReference>
<accession>A0A2K3QA57</accession>
<comment type="caution">
    <text evidence="2">The sequence shown here is derived from an EMBL/GenBank/DDBJ whole genome shotgun (WGS) entry which is preliminary data.</text>
</comment>
<sequence>MSGATGQPRANLRVKAPGPDGSPTLSFANTFSSFSLSLSLPPPLVQMRPSTVLASTLAMTARAAPTFPELNLKGLADPAGALDSLSAYFSLMADKVQAARLLSAAPVCDVSRAQMPAGVDGLPPPAEGLTLRHVAVGRGTQNYTCRTGKEDAAPLAVGAVATLFNATCIAALYPDLLGRIPSMAVHFNLSDAERLGPSAMPRSGVHYFADSSTPFFDLDTPALGIGRAPCAKNGTADAPSTAAVGQRGDKAVAWLRLTAKQGATNGIREVYRVTTAGGSPPPTCRGLPAEFEVQYAAVYWFWQGADSG</sequence>
<keyword evidence="3" id="KW-1185">Reference proteome</keyword>
<dbReference type="PANTHER" id="PTHR35567">
    <property type="entry name" value="MALATE DEHYDROGENASE (AFU_ORTHOLOGUE AFUA_2G13800)"/>
    <property type="match status" value="1"/>
</dbReference>
<dbReference type="OrthoDB" id="1859733at2759"/>
<dbReference type="Proteomes" id="UP000236621">
    <property type="component" value="Unassembled WGS sequence"/>
</dbReference>
<gene>
    <name evidence="2" type="ORF">TCAP_05623</name>
</gene>